<dbReference type="InterPro" id="IPR036410">
    <property type="entry name" value="HSP_DnaJ_Cys-rich_dom_sf"/>
</dbReference>
<name>A0A2H0TEB3_9BACT</name>
<organism evidence="12 13">
    <name type="scientific">Candidatus Niyogibacteria bacterium CG10_big_fil_rev_8_21_14_0_10_46_36</name>
    <dbReference type="NCBI Taxonomy" id="1974726"/>
    <lineage>
        <taxon>Bacteria</taxon>
        <taxon>Candidatus Niyogiibacteriota</taxon>
    </lineage>
</organism>
<dbReference type="FunFam" id="2.60.260.20:FF:000013">
    <property type="entry name" value="DnaJ subfamily B member 11"/>
    <property type="match status" value="1"/>
</dbReference>
<feature type="binding site" evidence="8">
    <location>
        <position position="208"/>
    </location>
    <ligand>
        <name>Zn(2+)</name>
        <dbReference type="ChEBI" id="CHEBI:29105"/>
        <label>1</label>
    </ligand>
</feature>
<comment type="subunit">
    <text evidence="8">Homodimer.</text>
</comment>
<dbReference type="Gene3D" id="2.10.230.10">
    <property type="entry name" value="Heat shock protein DnaJ, cysteine-rich domain"/>
    <property type="match status" value="1"/>
</dbReference>
<dbReference type="GO" id="GO:0005524">
    <property type="term" value="F:ATP binding"/>
    <property type="evidence" value="ECO:0007669"/>
    <property type="project" value="InterPro"/>
</dbReference>
<feature type="repeat" description="CXXCXGXG motif" evidence="8">
    <location>
        <begin position="191"/>
        <end position="198"/>
    </location>
</feature>
<dbReference type="Gene3D" id="1.10.287.110">
    <property type="entry name" value="DnaJ domain"/>
    <property type="match status" value="1"/>
</dbReference>
<evidence type="ECO:0000313" key="13">
    <source>
        <dbReference type="Proteomes" id="UP000231503"/>
    </source>
</evidence>
<keyword evidence="5 8" id="KW-0143">Chaperone</keyword>
<keyword evidence="2 8" id="KW-0677">Repeat</keyword>
<evidence type="ECO:0000256" key="9">
    <source>
        <dbReference type="PROSITE-ProRule" id="PRU00546"/>
    </source>
</evidence>
<dbReference type="SUPFAM" id="SSF49493">
    <property type="entry name" value="HSP40/DnaJ peptide-binding domain"/>
    <property type="match status" value="2"/>
</dbReference>
<dbReference type="PROSITE" id="PS50076">
    <property type="entry name" value="DNAJ_2"/>
    <property type="match status" value="1"/>
</dbReference>
<dbReference type="HAMAP" id="MF_01152">
    <property type="entry name" value="DnaJ"/>
    <property type="match status" value="1"/>
</dbReference>
<comment type="caution">
    <text evidence="12">The sequence shown here is derived from an EMBL/GenBank/DDBJ whole genome shotgun (WGS) entry which is preliminary data.</text>
</comment>
<feature type="repeat" description="CXXCXGXG motif" evidence="8">
    <location>
        <begin position="165"/>
        <end position="172"/>
    </location>
</feature>
<dbReference type="GO" id="GO:0042026">
    <property type="term" value="P:protein refolding"/>
    <property type="evidence" value="ECO:0007669"/>
    <property type="project" value="TreeGrafter"/>
</dbReference>
<evidence type="ECO:0000259" key="10">
    <source>
        <dbReference type="PROSITE" id="PS50076"/>
    </source>
</evidence>
<feature type="repeat" description="CXXCXGXG motif" evidence="8">
    <location>
        <begin position="205"/>
        <end position="212"/>
    </location>
</feature>
<dbReference type="InterPro" id="IPR012724">
    <property type="entry name" value="DnaJ"/>
</dbReference>
<keyword evidence="8" id="KW-0346">Stress response</keyword>
<dbReference type="CDD" id="cd10747">
    <property type="entry name" value="DnaJ_C"/>
    <property type="match status" value="1"/>
</dbReference>
<keyword evidence="4 8" id="KW-0862">Zinc</keyword>
<feature type="domain" description="CR-type" evidence="11">
    <location>
        <begin position="135"/>
        <end position="217"/>
    </location>
</feature>
<feature type="binding site" evidence="8">
    <location>
        <position position="168"/>
    </location>
    <ligand>
        <name>Zn(2+)</name>
        <dbReference type="ChEBI" id="CHEBI:29105"/>
        <label>2</label>
    </ligand>
</feature>
<dbReference type="NCBIfam" id="TIGR02349">
    <property type="entry name" value="DnaJ_bact"/>
    <property type="match status" value="1"/>
</dbReference>
<feature type="repeat" description="CXXCXGXG motif" evidence="8">
    <location>
        <begin position="148"/>
        <end position="155"/>
    </location>
</feature>
<dbReference type="PROSITE" id="PS51188">
    <property type="entry name" value="ZF_CR"/>
    <property type="match status" value="1"/>
</dbReference>
<comment type="subcellular location">
    <subcellularLocation>
        <location evidence="8">Cytoplasm</location>
    </subcellularLocation>
</comment>
<sequence length="355" mass="39232">MSVDYYQVLGIEKGASKDDIKKAYRKLAHKYHPDKQGGDEKKFKEISEAYYVLSDDTRRTQYDQYGRAFSGAGRGSQGFDPNFWQNADFGGQDFGGFSDIFEGMFGFGGGARKRQKRGHDISIDIELPFEDSIFGATRTIVLRKTGACKICKGSGAEEGSKTEQCKTCNGSGSVREQRQTFFGAVHMLQECKECQGKGAIPDKKCKTCGGVGIEKREEEITVVVPPGIEHGEMIRMTGQGEAIANGAPGDLYIKVHVQRHAFLKRHGTNLIMDLEVPMTEAVLGGEKVIESIDGKIKIKIPEGIDSGEVLRVRERGVPMQSGKKGDLLIRVLVKNPKKLSRKAKKLFEELREEGV</sequence>
<feature type="binding site" evidence="8">
    <location>
        <position position="148"/>
    </location>
    <ligand>
        <name>Zn(2+)</name>
        <dbReference type="ChEBI" id="CHEBI:29105"/>
        <label>1</label>
    </ligand>
</feature>
<proteinExistence type="inferred from homology"/>
<dbReference type="CDD" id="cd06257">
    <property type="entry name" value="DnaJ"/>
    <property type="match status" value="1"/>
</dbReference>
<dbReference type="Gene3D" id="2.60.260.20">
    <property type="entry name" value="Urease metallochaperone UreE, N-terminal domain"/>
    <property type="match status" value="2"/>
</dbReference>
<reference evidence="13" key="1">
    <citation type="submission" date="2017-09" db="EMBL/GenBank/DDBJ databases">
        <title>Depth-based differentiation of microbial function through sediment-hosted aquifers and enrichment of novel symbionts in the deep terrestrial subsurface.</title>
        <authorList>
            <person name="Probst A.J."/>
            <person name="Ladd B."/>
            <person name="Jarett J.K."/>
            <person name="Geller-Mcgrath D.E."/>
            <person name="Sieber C.M.K."/>
            <person name="Emerson J.B."/>
            <person name="Anantharaman K."/>
            <person name="Thomas B.C."/>
            <person name="Malmstrom R."/>
            <person name="Stieglmeier M."/>
            <person name="Klingl A."/>
            <person name="Woyke T."/>
            <person name="Ryan C.M."/>
            <person name="Banfield J.F."/>
        </authorList>
    </citation>
    <scope>NUCLEOTIDE SEQUENCE [LARGE SCALE GENOMIC DNA]</scope>
</reference>
<evidence type="ECO:0000256" key="8">
    <source>
        <dbReference type="HAMAP-Rule" id="MF_01152"/>
    </source>
</evidence>
<dbReference type="PANTHER" id="PTHR43096:SF52">
    <property type="entry name" value="DNAJ HOMOLOG 1, MITOCHONDRIAL-RELATED"/>
    <property type="match status" value="1"/>
</dbReference>
<dbReference type="Pfam" id="PF00226">
    <property type="entry name" value="DnaJ"/>
    <property type="match status" value="1"/>
</dbReference>
<dbReference type="GO" id="GO:0009408">
    <property type="term" value="P:response to heat"/>
    <property type="evidence" value="ECO:0007669"/>
    <property type="project" value="InterPro"/>
</dbReference>
<evidence type="ECO:0000256" key="1">
    <source>
        <dbReference type="ARBA" id="ARBA00022723"/>
    </source>
</evidence>
<dbReference type="InterPro" id="IPR002939">
    <property type="entry name" value="DnaJ_C"/>
</dbReference>
<feature type="binding site" evidence="8">
    <location>
        <position position="151"/>
    </location>
    <ligand>
        <name>Zn(2+)</name>
        <dbReference type="ChEBI" id="CHEBI:29105"/>
        <label>1</label>
    </ligand>
</feature>
<comment type="domain">
    <text evidence="8">The J domain is necessary and sufficient to stimulate DnaK ATPase activity. Zinc center 1 plays an important role in the autonomous, DnaK-independent chaperone activity of DnaJ. Zinc center 2 is essential for interaction with DnaK and for DnaJ activity.</text>
</comment>
<evidence type="ECO:0000256" key="5">
    <source>
        <dbReference type="ARBA" id="ARBA00023186"/>
    </source>
</evidence>
<dbReference type="InterPro" id="IPR001305">
    <property type="entry name" value="HSP_DnaJ_Cys-rich_dom"/>
</dbReference>
<comment type="cofactor">
    <cofactor evidence="8">
        <name>Zn(2+)</name>
        <dbReference type="ChEBI" id="CHEBI:29105"/>
    </cofactor>
    <text evidence="8">Binds 2 Zn(2+) ions per monomer.</text>
</comment>
<dbReference type="SMART" id="SM00271">
    <property type="entry name" value="DnaJ"/>
    <property type="match status" value="1"/>
</dbReference>
<gene>
    <name evidence="8 12" type="primary">dnaJ</name>
    <name evidence="12" type="ORF">COU47_00375</name>
</gene>
<keyword evidence="8" id="KW-0235">DNA replication</keyword>
<dbReference type="GO" id="GO:0005737">
    <property type="term" value="C:cytoplasm"/>
    <property type="evidence" value="ECO:0007669"/>
    <property type="project" value="UniProtKB-SubCell"/>
</dbReference>
<dbReference type="EMBL" id="PFCO01000001">
    <property type="protein sequence ID" value="PIR69880.1"/>
    <property type="molecule type" value="Genomic_DNA"/>
</dbReference>
<feature type="zinc finger region" description="CR-type" evidence="9">
    <location>
        <begin position="135"/>
        <end position="217"/>
    </location>
</feature>
<dbReference type="PANTHER" id="PTHR43096">
    <property type="entry name" value="DNAJ HOMOLOG 1, MITOCHONDRIAL-RELATED"/>
    <property type="match status" value="1"/>
</dbReference>
<dbReference type="GO" id="GO:0051082">
    <property type="term" value="F:unfolded protein binding"/>
    <property type="evidence" value="ECO:0007669"/>
    <property type="project" value="UniProtKB-UniRule"/>
</dbReference>
<dbReference type="InterPro" id="IPR008971">
    <property type="entry name" value="HSP40/DnaJ_pept-bd"/>
</dbReference>
<comment type="function">
    <text evidence="8">Participates actively in the response to hyperosmotic and heat shock by preventing the aggregation of stress-denatured proteins and by disaggregating proteins, also in an autonomous, DnaK-independent fashion. Unfolded proteins bind initially to DnaJ; upon interaction with the DnaJ-bound protein, DnaK hydrolyzes its bound ATP, resulting in the formation of a stable complex. GrpE releases ADP from DnaK; ATP binding to DnaK triggers the release of the substrate protein, thus completing the reaction cycle. Several rounds of ATP-dependent interactions between DnaJ, DnaK and GrpE are required for fully efficient folding. Also involved, together with DnaK and GrpE, in the DNA replication of plasmids through activation of initiation proteins.</text>
</comment>
<evidence type="ECO:0000256" key="6">
    <source>
        <dbReference type="ARBA" id="ARBA00061004"/>
    </source>
</evidence>
<evidence type="ECO:0000256" key="7">
    <source>
        <dbReference type="ARBA" id="ARBA00067609"/>
    </source>
</evidence>
<dbReference type="SUPFAM" id="SSF46565">
    <property type="entry name" value="Chaperone J-domain"/>
    <property type="match status" value="1"/>
</dbReference>
<dbReference type="InterPro" id="IPR036869">
    <property type="entry name" value="J_dom_sf"/>
</dbReference>
<protein>
    <recommendedName>
        <fullName evidence="7 8">Chaperone protein DnaJ</fullName>
    </recommendedName>
</protein>
<dbReference type="AlphaFoldDB" id="A0A2H0TEB3"/>
<feature type="binding site" evidence="8">
    <location>
        <position position="205"/>
    </location>
    <ligand>
        <name>Zn(2+)</name>
        <dbReference type="ChEBI" id="CHEBI:29105"/>
        <label>1</label>
    </ligand>
</feature>
<keyword evidence="8" id="KW-0963">Cytoplasm</keyword>
<evidence type="ECO:0000259" key="11">
    <source>
        <dbReference type="PROSITE" id="PS51188"/>
    </source>
</evidence>
<evidence type="ECO:0000256" key="2">
    <source>
        <dbReference type="ARBA" id="ARBA00022737"/>
    </source>
</evidence>
<dbReference type="NCBIfam" id="NF008035">
    <property type="entry name" value="PRK10767.1"/>
    <property type="match status" value="1"/>
</dbReference>
<comment type="similarity">
    <text evidence="6 8">Belongs to the DnaJ family.</text>
</comment>
<dbReference type="FunFam" id="2.10.230.10:FF:000002">
    <property type="entry name" value="Molecular chaperone DnaJ"/>
    <property type="match status" value="1"/>
</dbReference>
<dbReference type="GO" id="GO:0006260">
    <property type="term" value="P:DNA replication"/>
    <property type="evidence" value="ECO:0007669"/>
    <property type="project" value="UniProtKB-KW"/>
</dbReference>
<dbReference type="Pfam" id="PF01556">
    <property type="entry name" value="DnaJ_C"/>
    <property type="match status" value="1"/>
</dbReference>
<feature type="binding site" evidence="8">
    <location>
        <position position="194"/>
    </location>
    <ligand>
        <name>Zn(2+)</name>
        <dbReference type="ChEBI" id="CHEBI:29105"/>
        <label>2</label>
    </ligand>
</feature>
<keyword evidence="3 8" id="KW-0863">Zinc-finger</keyword>
<accession>A0A2H0TEB3</accession>
<keyword evidence="1 8" id="KW-0479">Metal-binding</keyword>
<dbReference type="Pfam" id="PF00684">
    <property type="entry name" value="DnaJ_CXXCXGXG"/>
    <property type="match status" value="1"/>
</dbReference>
<feature type="binding site" evidence="8">
    <location>
        <position position="191"/>
    </location>
    <ligand>
        <name>Zn(2+)</name>
        <dbReference type="ChEBI" id="CHEBI:29105"/>
        <label>2</label>
    </ligand>
</feature>
<dbReference type="SUPFAM" id="SSF57938">
    <property type="entry name" value="DnaJ/Hsp40 cysteine-rich domain"/>
    <property type="match status" value="1"/>
</dbReference>
<dbReference type="GO" id="GO:0008270">
    <property type="term" value="F:zinc ion binding"/>
    <property type="evidence" value="ECO:0007669"/>
    <property type="project" value="UniProtKB-UniRule"/>
</dbReference>
<evidence type="ECO:0000256" key="4">
    <source>
        <dbReference type="ARBA" id="ARBA00022833"/>
    </source>
</evidence>
<dbReference type="Proteomes" id="UP000231503">
    <property type="component" value="Unassembled WGS sequence"/>
</dbReference>
<feature type="domain" description="J" evidence="10">
    <location>
        <begin position="4"/>
        <end position="66"/>
    </location>
</feature>
<evidence type="ECO:0000313" key="12">
    <source>
        <dbReference type="EMBL" id="PIR69880.1"/>
    </source>
</evidence>
<dbReference type="PRINTS" id="PR00625">
    <property type="entry name" value="JDOMAIN"/>
</dbReference>
<evidence type="ECO:0000256" key="3">
    <source>
        <dbReference type="ARBA" id="ARBA00022771"/>
    </source>
</evidence>
<dbReference type="CDD" id="cd10719">
    <property type="entry name" value="DnaJ_zf"/>
    <property type="match status" value="1"/>
</dbReference>
<dbReference type="GO" id="GO:0031072">
    <property type="term" value="F:heat shock protein binding"/>
    <property type="evidence" value="ECO:0007669"/>
    <property type="project" value="InterPro"/>
</dbReference>
<feature type="binding site" evidence="8">
    <location>
        <position position="165"/>
    </location>
    <ligand>
        <name>Zn(2+)</name>
        <dbReference type="ChEBI" id="CHEBI:29105"/>
        <label>2</label>
    </ligand>
</feature>
<dbReference type="InterPro" id="IPR001623">
    <property type="entry name" value="DnaJ_domain"/>
</dbReference>